<sequence length="365" mass="39630">MDSINHSITAAALGSYARDDVTFLLKRVEMESTDVATKEEAIQSGRRHYSEMISIEKAPTAEYMDLFARAMETGGPRMGVETARLSHAIAASVEHPITLVSLVRAGVPLGVLLNRAIASLGRDVEHYGVSIIRDKGIDDEAMRHILARRSVEGIVFVDGWTGKGAIMGQLEKSFKAYSDLPPRLVVLADPCGRAWLAASGEDWLIPSGILGCTVSGLISRSILNADVVGPGDFHACVQWDNLAEHDISRSFVDEVWKYAAPALATENPSVWHVETRLAHREAADAAVAWVVGENAVTNVNRVKPGIAEATRAILRRIPELVYVSSPADPELAALMHLIEDRGVPYVVSPEKIAPYRAVTLIQKLS</sequence>
<organism evidence="3 4">
    <name type="scientific">Sinorhizobium kostiense</name>
    <dbReference type="NCBI Taxonomy" id="76747"/>
    <lineage>
        <taxon>Bacteria</taxon>
        <taxon>Pseudomonadati</taxon>
        <taxon>Pseudomonadota</taxon>
        <taxon>Alphaproteobacteria</taxon>
        <taxon>Hyphomicrobiales</taxon>
        <taxon>Rhizobiaceae</taxon>
        <taxon>Sinorhizobium/Ensifer group</taxon>
        <taxon>Sinorhizobium</taxon>
    </lineage>
</organism>
<evidence type="ECO:0008006" key="5">
    <source>
        <dbReference type="Google" id="ProtNLM"/>
    </source>
</evidence>
<dbReference type="InterPro" id="IPR011215">
    <property type="entry name" value="StiP_N"/>
</dbReference>
<evidence type="ECO:0000313" key="4">
    <source>
        <dbReference type="Proteomes" id="UP000730739"/>
    </source>
</evidence>
<dbReference type="InterPro" id="IPR029064">
    <property type="entry name" value="Ribosomal_eL30-like_sf"/>
</dbReference>
<dbReference type="Pfam" id="PF15608">
    <property type="entry name" value="PELOTA_1"/>
    <property type="match status" value="1"/>
</dbReference>
<dbReference type="InterPro" id="IPR028157">
    <property type="entry name" value="PELOTA_dom"/>
</dbReference>
<proteinExistence type="predicted"/>
<dbReference type="Proteomes" id="UP000730739">
    <property type="component" value="Unassembled WGS sequence"/>
</dbReference>
<reference evidence="3 4" key="1">
    <citation type="submission" date="2021-03" db="EMBL/GenBank/DDBJ databases">
        <title>Genomic Encyclopedia of Type Strains, Phase IV (KMG-IV): sequencing the most valuable type-strain genomes for metagenomic binning, comparative biology and taxonomic classification.</title>
        <authorList>
            <person name="Goeker M."/>
        </authorList>
    </citation>
    <scope>NUCLEOTIDE SEQUENCE [LARGE SCALE GENOMIC DNA]</scope>
    <source>
        <strain evidence="3 4">DSM 13372</strain>
    </source>
</reference>
<dbReference type="SUPFAM" id="SSF55315">
    <property type="entry name" value="L30e-like"/>
    <property type="match status" value="1"/>
</dbReference>
<evidence type="ECO:0000259" key="1">
    <source>
        <dbReference type="Pfam" id="PF11202"/>
    </source>
</evidence>
<dbReference type="InterPro" id="IPR048336">
    <property type="entry name" value="StiP-like"/>
</dbReference>
<accession>A0ABS4QXW8</accession>
<dbReference type="Pfam" id="PF11202">
    <property type="entry name" value="StiP"/>
    <property type="match status" value="1"/>
</dbReference>
<evidence type="ECO:0000313" key="3">
    <source>
        <dbReference type="EMBL" id="MBP2235324.1"/>
    </source>
</evidence>
<dbReference type="PIRSF" id="PIRSF020979">
    <property type="entry name" value="UCP020979"/>
    <property type="match status" value="1"/>
</dbReference>
<keyword evidence="4" id="KW-1185">Reference proteome</keyword>
<evidence type="ECO:0000259" key="2">
    <source>
        <dbReference type="Pfam" id="PF15608"/>
    </source>
</evidence>
<name>A0ABS4QXW8_9HYPH</name>
<dbReference type="EMBL" id="JAGILA010000002">
    <property type="protein sequence ID" value="MBP2235324.1"/>
    <property type="molecule type" value="Genomic_DNA"/>
</dbReference>
<feature type="domain" description="PELOTA RNA-binding" evidence="2">
    <location>
        <begin position="285"/>
        <end position="363"/>
    </location>
</feature>
<dbReference type="RefSeq" id="WP_209601539.1">
    <property type="nucleotide sequence ID" value="NZ_JAGILA010000002.1"/>
</dbReference>
<gene>
    <name evidence="3" type="ORF">J2Z31_001816</name>
</gene>
<feature type="domain" description="Cysteine protease StiP N-terminal" evidence="1">
    <location>
        <begin position="14"/>
        <end position="255"/>
    </location>
</feature>
<protein>
    <recommendedName>
        <fullName evidence="5">PELOTA RNA-binding domain-containing protein</fullName>
    </recommendedName>
</protein>
<dbReference type="Gene3D" id="3.30.1330.30">
    <property type="match status" value="1"/>
</dbReference>
<comment type="caution">
    <text evidence="3">The sequence shown here is derived from an EMBL/GenBank/DDBJ whole genome shotgun (WGS) entry which is preliminary data.</text>
</comment>